<evidence type="ECO:0000313" key="2">
    <source>
        <dbReference type="EMBL" id="PKU87331.1"/>
    </source>
</evidence>
<dbReference type="Proteomes" id="UP000233837">
    <property type="component" value="Unassembled WGS sequence"/>
</dbReference>
<protein>
    <submittedName>
        <fullName evidence="2">Uncharacterized protein</fullName>
    </submittedName>
</protein>
<proteinExistence type="predicted"/>
<feature type="region of interest" description="Disordered" evidence="1">
    <location>
        <begin position="1"/>
        <end position="53"/>
    </location>
</feature>
<sequence length="53" mass="5807">MSSHPINELTGVGTCEAYNPVKPRDDARGRTQGAKSPRTISHSHTKINFIKDS</sequence>
<gene>
    <name evidence="2" type="ORF">MA16_Dca021279</name>
</gene>
<reference evidence="2 3" key="2">
    <citation type="journal article" date="2017" name="Nature">
        <title>The Apostasia genome and the evolution of orchids.</title>
        <authorList>
            <person name="Zhang G.Q."/>
            <person name="Liu K.W."/>
            <person name="Li Z."/>
            <person name="Lohaus R."/>
            <person name="Hsiao Y.Y."/>
            <person name="Niu S.C."/>
            <person name="Wang J.Y."/>
            <person name="Lin Y.C."/>
            <person name="Xu Q."/>
            <person name="Chen L.J."/>
            <person name="Yoshida K."/>
            <person name="Fujiwara S."/>
            <person name="Wang Z.W."/>
            <person name="Zhang Y.Q."/>
            <person name="Mitsuda N."/>
            <person name="Wang M."/>
            <person name="Liu G.H."/>
            <person name="Pecoraro L."/>
            <person name="Huang H.X."/>
            <person name="Xiao X.J."/>
            <person name="Lin M."/>
            <person name="Wu X.Y."/>
            <person name="Wu W.L."/>
            <person name="Chen Y.Y."/>
            <person name="Chang S.B."/>
            <person name="Sakamoto S."/>
            <person name="Ohme-Takagi M."/>
            <person name="Yagi M."/>
            <person name="Zeng S.J."/>
            <person name="Shen C.Y."/>
            <person name="Yeh C.M."/>
            <person name="Luo Y.B."/>
            <person name="Tsai W.C."/>
            <person name="Van de Peer Y."/>
            <person name="Liu Z.J."/>
        </authorList>
    </citation>
    <scope>NUCLEOTIDE SEQUENCE [LARGE SCALE GENOMIC DNA]</scope>
    <source>
        <tissue evidence="2">The whole plant</tissue>
    </source>
</reference>
<accession>A0A2I0XHE2</accession>
<organism evidence="2 3">
    <name type="scientific">Dendrobium catenatum</name>
    <dbReference type="NCBI Taxonomy" id="906689"/>
    <lineage>
        <taxon>Eukaryota</taxon>
        <taxon>Viridiplantae</taxon>
        <taxon>Streptophyta</taxon>
        <taxon>Embryophyta</taxon>
        <taxon>Tracheophyta</taxon>
        <taxon>Spermatophyta</taxon>
        <taxon>Magnoliopsida</taxon>
        <taxon>Liliopsida</taxon>
        <taxon>Asparagales</taxon>
        <taxon>Orchidaceae</taxon>
        <taxon>Epidendroideae</taxon>
        <taxon>Malaxideae</taxon>
        <taxon>Dendrobiinae</taxon>
        <taxon>Dendrobium</taxon>
    </lineage>
</organism>
<keyword evidence="3" id="KW-1185">Reference proteome</keyword>
<evidence type="ECO:0000313" key="3">
    <source>
        <dbReference type="Proteomes" id="UP000233837"/>
    </source>
</evidence>
<evidence type="ECO:0000256" key="1">
    <source>
        <dbReference type="SAM" id="MobiDB-lite"/>
    </source>
</evidence>
<dbReference type="EMBL" id="KZ501876">
    <property type="protein sequence ID" value="PKU87331.1"/>
    <property type="molecule type" value="Genomic_DNA"/>
</dbReference>
<name>A0A2I0XHE2_9ASPA</name>
<dbReference type="AlphaFoldDB" id="A0A2I0XHE2"/>
<reference evidence="2 3" key="1">
    <citation type="journal article" date="2016" name="Sci. Rep.">
        <title>The Dendrobium catenatum Lindl. genome sequence provides insights into polysaccharide synthase, floral development and adaptive evolution.</title>
        <authorList>
            <person name="Zhang G.Q."/>
            <person name="Xu Q."/>
            <person name="Bian C."/>
            <person name="Tsai W.C."/>
            <person name="Yeh C.M."/>
            <person name="Liu K.W."/>
            <person name="Yoshida K."/>
            <person name="Zhang L.S."/>
            <person name="Chang S.B."/>
            <person name="Chen F."/>
            <person name="Shi Y."/>
            <person name="Su Y.Y."/>
            <person name="Zhang Y.Q."/>
            <person name="Chen L.J."/>
            <person name="Yin Y."/>
            <person name="Lin M."/>
            <person name="Huang H."/>
            <person name="Deng H."/>
            <person name="Wang Z.W."/>
            <person name="Zhu S.L."/>
            <person name="Zhao X."/>
            <person name="Deng C."/>
            <person name="Niu S.C."/>
            <person name="Huang J."/>
            <person name="Wang M."/>
            <person name="Liu G.H."/>
            <person name="Yang H.J."/>
            <person name="Xiao X.J."/>
            <person name="Hsiao Y.Y."/>
            <person name="Wu W.L."/>
            <person name="Chen Y.Y."/>
            <person name="Mitsuda N."/>
            <person name="Ohme-Takagi M."/>
            <person name="Luo Y.B."/>
            <person name="Van de Peer Y."/>
            <person name="Liu Z.J."/>
        </authorList>
    </citation>
    <scope>NUCLEOTIDE SEQUENCE [LARGE SCALE GENOMIC DNA]</scope>
    <source>
        <tissue evidence="2">The whole plant</tissue>
    </source>
</reference>